<dbReference type="InterPro" id="IPR002401">
    <property type="entry name" value="Cyt_P450_E_grp-I"/>
</dbReference>
<dbReference type="PANTHER" id="PTHR24305">
    <property type="entry name" value="CYTOCHROME P450"/>
    <property type="match status" value="1"/>
</dbReference>
<dbReference type="CDD" id="cd11062">
    <property type="entry name" value="CYP58-like"/>
    <property type="match status" value="1"/>
</dbReference>
<evidence type="ECO:0000256" key="8">
    <source>
        <dbReference type="RuleBase" id="RU000461"/>
    </source>
</evidence>
<evidence type="ECO:0000256" key="3">
    <source>
        <dbReference type="ARBA" id="ARBA00022723"/>
    </source>
</evidence>
<accession>A0A7C8MIT7</accession>
<evidence type="ECO:0000256" key="1">
    <source>
        <dbReference type="ARBA" id="ARBA00001971"/>
    </source>
</evidence>
<dbReference type="AlphaFoldDB" id="A0A7C8MIT7"/>
<comment type="cofactor">
    <cofactor evidence="1 7">
        <name>heme</name>
        <dbReference type="ChEBI" id="CHEBI:30413"/>
    </cofactor>
</comment>
<evidence type="ECO:0000256" key="7">
    <source>
        <dbReference type="PIRSR" id="PIRSR602401-1"/>
    </source>
</evidence>
<keyword evidence="6 8" id="KW-0503">Monooxygenase</keyword>
<keyword evidence="3 7" id="KW-0479">Metal-binding</keyword>
<dbReference type="PROSITE" id="PS00086">
    <property type="entry name" value="CYTOCHROME_P450"/>
    <property type="match status" value="1"/>
</dbReference>
<keyword evidence="5 7" id="KW-0408">Iron</keyword>
<dbReference type="GO" id="GO:0016705">
    <property type="term" value="F:oxidoreductase activity, acting on paired donors, with incorporation or reduction of molecular oxygen"/>
    <property type="evidence" value="ECO:0007669"/>
    <property type="project" value="InterPro"/>
</dbReference>
<feature type="binding site" description="axial binding residue" evidence="7">
    <location>
        <position position="444"/>
    </location>
    <ligand>
        <name>heme</name>
        <dbReference type="ChEBI" id="CHEBI:30413"/>
    </ligand>
    <ligandPart>
        <name>Fe</name>
        <dbReference type="ChEBI" id="CHEBI:18248"/>
    </ligandPart>
</feature>
<evidence type="ECO:0000256" key="5">
    <source>
        <dbReference type="ARBA" id="ARBA00023004"/>
    </source>
</evidence>
<name>A0A7C8MIT7_9PLEO</name>
<evidence type="ECO:0000256" key="6">
    <source>
        <dbReference type="ARBA" id="ARBA00023033"/>
    </source>
</evidence>
<reference evidence="9 10" key="1">
    <citation type="submission" date="2020-01" db="EMBL/GenBank/DDBJ databases">
        <authorList>
            <consortium name="DOE Joint Genome Institute"/>
            <person name="Haridas S."/>
            <person name="Albert R."/>
            <person name="Binder M."/>
            <person name="Bloem J."/>
            <person name="Labutti K."/>
            <person name="Salamov A."/>
            <person name="Andreopoulos B."/>
            <person name="Baker S.E."/>
            <person name="Barry K."/>
            <person name="Bills G."/>
            <person name="Bluhm B.H."/>
            <person name="Cannon C."/>
            <person name="Castanera R."/>
            <person name="Culley D.E."/>
            <person name="Daum C."/>
            <person name="Ezra D."/>
            <person name="Gonzalez J.B."/>
            <person name="Henrissat B."/>
            <person name="Kuo A."/>
            <person name="Liang C."/>
            <person name="Lipzen A."/>
            <person name="Lutzoni F."/>
            <person name="Magnuson J."/>
            <person name="Mondo S."/>
            <person name="Nolan M."/>
            <person name="Ohm R."/>
            <person name="Pangilinan J."/>
            <person name="Park H.-J.H."/>
            <person name="Ramirez L."/>
            <person name="Alfaro M."/>
            <person name="Sun H."/>
            <person name="Tritt A."/>
            <person name="Yoshinaga Y."/>
            <person name="Zwiers L.-H.L."/>
            <person name="Turgeon B.G."/>
            <person name="Goodwin S.B."/>
            <person name="Spatafora J.W."/>
            <person name="Crous P.W."/>
            <person name="Grigoriev I.V."/>
        </authorList>
    </citation>
    <scope>NUCLEOTIDE SEQUENCE [LARGE SCALE GENOMIC DNA]</scope>
    <source>
        <strain evidence="9 10">CBS 611.86</strain>
    </source>
</reference>
<dbReference type="GO" id="GO:0005506">
    <property type="term" value="F:iron ion binding"/>
    <property type="evidence" value="ECO:0007669"/>
    <property type="project" value="InterPro"/>
</dbReference>
<dbReference type="InterPro" id="IPR050121">
    <property type="entry name" value="Cytochrome_P450_monoxygenase"/>
</dbReference>
<protein>
    <submittedName>
        <fullName evidence="9">Cytochrome P450 monooxygenase-like protein</fullName>
    </submittedName>
</protein>
<proteinExistence type="inferred from homology"/>
<dbReference type="SUPFAM" id="SSF48264">
    <property type="entry name" value="Cytochrome P450"/>
    <property type="match status" value="1"/>
</dbReference>
<dbReference type="Proteomes" id="UP000481861">
    <property type="component" value="Unassembled WGS sequence"/>
</dbReference>
<dbReference type="OrthoDB" id="3945418at2759"/>
<evidence type="ECO:0000256" key="2">
    <source>
        <dbReference type="ARBA" id="ARBA00010617"/>
    </source>
</evidence>
<dbReference type="Gene3D" id="1.10.630.10">
    <property type="entry name" value="Cytochrome P450"/>
    <property type="match status" value="1"/>
</dbReference>
<keyword evidence="10" id="KW-1185">Reference proteome</keyword>
<evidence type="ECO:0000313" key="9">
    <source>
        <dbReference type="EMBL" id="KAF2870344.1"/>
    </source>
</evidence>
<dbReference type="GO" id="GO:0004497">
    <property type="term" value="F:monooxygenase activity"/>
    <property type="evidence" value="ECO:0007669"/>
    <property type="project" value="UniProtKB-KW"/>
</dbReference>
<sequence length="501" mass="56034">MAFLWSAALATVITYAVYAVYTVTYNACFHPLARFPGPPVARATIYWKAYVECIANRSFCHVLVELHARYGEIVRVGPNELHFANPKAYHDIYNNKNRWDKEARLYKSFGEDRSSFGFLTYAEAKNRKDVLNRAFSQAAIEGAESLVAEKTKALCAAFERQSKACKPADLFFAFRCMAMDVITVFCFGKPIHAVDAPDFKAPILLAMDAASVVFLRFKYSDLFKNIITKCPPKLSKIISPATAGLVDLQQLLRRQINDLTDDPEKLKFLPHNMTIYHRLMDAEAYRNKTVPSAGSLYEEAQALMFGGGDTVGNTMMVGTFHLLQQSDKLQKLKAELSEAWPSLNEHEPKLRDLEKMPYLNAVIKESLRLSSGVVSGLLRVVPPTGATIGAAVIPPGTIVSCGSTFVHYNAALFPKPDEFLPERWLGSTDSDNWLVAFSRGPRMCLGSNLAWAELRLGFAHVFRKFDMVAADPVPDKLPFRDTFLPSYHGTHLQVNMRPVDV</sequence>
<dbReference type="InterPro" id="IPR001128">
    <property type="entry name" value="Cyt_P450"/>
</dbReference>
<dbReference type="InterPro" id="IPR036396">
    <property type="entry name" value="Cyt_P450_sf"/>
</dbReference>
<keyword evidence="4 8" id="KW-0560">Oxidoreductase</keyword>
<gene>
    <name evidence="9" type="ORF">BDV95DRAFT_497005</name>
</gene>
<organism evidence="9 10">
    <name type="scientific">Massariosphaeria phaeospora</name>
    <dbReference type="NCBI Taxonomy" id="100035"/>
    <lineage>
        <taxon>Eukaryota</taxon>
        <taxon>Fungi</taxon>
        <taxon>Dikarya</taxon>
        <taxon>Ascomycota</taxon>
        <taxon>Pezizomycotina</taxon>
        <taxon>Dothideomycetes</taxon>
        <taxon>Pleosporomycetidae</taxon>
        <taxon>Pleosporales</taxon>
        <taxon>Pleosporales incertae sedis</taxon>
        <taxon>Massariosphaeria</taxon>
    </lineage>
</organism>
<comment type="similarity">
    <text evidence="2 8">Belongs to the cytochrome P450 family.</text>
</comment>
<evidence type="ECO:0000256" key="4">
    <source>
        <dbReference type="ARBA" id="ARBA00023002"/>
    </source>
</evidence>
<dbReference type="EMBL" id="JAADJZ010000014">
    <property type="protein sequence ID" value="KAF2870344.1"/>
    <property type="molecule type" value="Genomic_DNA"/>
</dbReference>
<keyword evidence="7 8" id="KW-0349">Heme</keyword>
<dbReference type="PRINTS" id="PR00385">
    <property type="entry name" value="P450"/>
</dbReference>
<dbReference type="PANTHER" id="PTHR24305:SF157">
    <property type="entry name" value="N-ACETYLTRYPTOPHAN 6-HYDROXYLASE IVOC-RELATED"/>
    <property type="match status" value="1"/>
</dbReference>
<dbReference type="GO" id="GO:0020037">
    <property type="term" value="F:heme binding"/>
    <property type="evidence" value="ECO:0007669"/>
    <property type="project" value="InterPro"/>
</dbReference>
<dbReference type="Pfam" id="PF00067">
    <property type="entry name" value="p450"/>
    <property type="match status" value="1"/>
</dbReference>
<comment type="caution">
    <text evidence="9">The sequence shown here is derived from an EMBL/GenBank/DDBJ whole genome shotgun (WGS) entry which is preliminary data.</text>
</comment>
<dbReference type="InterPro" id="IPR017972">
    <property type="entry name" value="Cyt_P450_CS"/>
</dbReference>
<evidence type="ECO:0000313" key="10">
    <source>
        <dbReference type="Proteomes" id="UP000481861"/>
    </source>
</evidence>
<dbReference type="PRINTS" id="PR00463">
    <property type="entry name" value="EP450I"/>
</dbReference>